<proteinExistence type="predicted"/>
<dbReference type="Proteomes" id="UP000016922">
    <property type="component" value="Unassembled WGS sequence"/>
</dbReference>
<reference evidence="1 2" key="1">
    <citation type="journal article" date="2013" name="BMC Genomics">
        <title>Genomics-driven discovery of the pneumocandin biosynthetic gene cluster in the fungus Glarea lozoyensis.</title>
        <authorList>
            <person name="Chen L."/>
            <person name="Yue Q."/>
            <person name="Zhang X."/>
            <person name="Xiang M."/>
            <person name="Wang C."/>
            <person name="Li S."/>
            <person name="Che Y."/>
            <person name="Ortiz-Lopez F.J."/>
            <person name="Bills G.F."/>
            <person name="Liu X."/>
            <person name="An Z."/>
        </authorList>
    </citation>
    <scope>NUCLEOTIDE SEQUENCE [LARGE SCALE GENOMIC DNA]</scope>
    <source>
        <strain evidence="2">ATCC 20868 / MF5171</strain>
    </source>
</reference>
<dbReference type="GeneID" id="19464060"/>
<sequence length="401" mass="44854">MLSRTTALLDTLRQHTDSVTSQPREHVREYTISDEIIARKLLREVELPIDLTPLNVAATLKAEIVRSRAHLTTTSRVVEREVSRVLASSTLPPAVLSSLFGKMVTLFDTIRKTRNLWLPDEIDVEEMQILHRTGNHRQQFHALRDFLAPLQTILARLATTNTNGDPYLSQLGHLGVLNPSYVLHFVSNAAGGKTSEILSPPEELRQVWKRVANERQAPEDKGQFGPFTANLWQTEWRVKDATMPPVSKAEVEAVFGAHATISSSANLRLPYFCGANKYRLVENDPIVVDATERGFHMTSGPSGTAYRFLSMWLTLGGDRRDLETIRLGAVTLLLNGNHHSVMEAMLVCAPLVGCKPPNDLTEMLKQLVPHDLKLVLGNVQHCLTAEEFDERLARRLEDLVA</sequence>
<protein>
    <submittedName>
        <fullName evidence="1">Uncharacterized protein</fullName>
    </submittedName>
</protein>
<gene>
    <name evidence="1" type="ORF">GLAREA_05005</name>
</gene>
<dbReference type="KEGG" id="glz:GLAREA_05005"/>
<organism evidence="1 2">
    <name type="scientific">Glarea lozoyensis (strain ATCC 20868 / MF5171)</name>
    <dbReference type="NCBI Taxonomy" id="1116229"/>
    <lineage>
        <taxon>Eukaryota</taxon>
        <taxon>Fungi</taxon>
        <taxon>Dikarya</taxon>
        <taxon>Ascomycota</taxon>
        <taxon>Pezizomycotina</taxon>
        <taxon>Leotiomycetes</taxon>
        <taxon>Helotiales</taxon>
        <taxon>Helotiaceae</taxon>
        <taxon>Glarea</taxon>
    </lineage>
</organism>
<evidence type="ECO:0000313" key="2">
    <source>
        <dbReference type="Proteomes" id="UP000016922"/>
    </source>
</evidence>
<dbReference type="RefSeq" id="XP_008085573.1">
    <property type="nucleotide sequence ID" value="XM_008087382.1"/>
</dbReference>
<dbReference type="HOGENOM" id="CLU_687064_0_0_1"/>
<keyword evidence="2" id="KW-1185">Reference proteome</keyword>
<name>S3CT25_GLAL2</name>
<dbReference type="AlphaFoldDB" id="S3CT25"/>
<dbReference type="OrthoDB" id="5328669at2759"/>
<accession>S3CT25</accession>
<evidence type="ECO:0000313" key="1">
    <source>
        <dbReference type="EMBL" id="EPE28214.1"/>
    </source>
</evidence>
<dbReference type="EMBL" id="KE145369">
    <property type="protein sequence ID" value="EPE28214.1"/>
    <property type="molecule type" value="Genomic_DNA"/>
</dbReference>